<dbReference type="Proteomes" id="UP000253940">
    <property type="component" value="Chromosome"/>
</dbReference>
<dbReference type="PROSITE" id="PS50005">
    <property type="entry name" value="TPR"/>
    <property type="match status" value="1"/>
</dbReference>
<evidence type="ECO:0000256" key="4">
    <source>
        <dbReference type="SAM" id="SignalP"/>
    </source>
</evidence>
<feature type="chain" id="PRO_5016584486" description="Tetratricopeptide repeat protein" evidence="4">
    <location>
        <begin position="22"/>
        <end position="578"/>
    </location>
</feature>
<dbReference type="OrthoDB" id="9766710at2"/>
<dbReference type="PANTHER" id="PTHR44943:SF8">
    <property type="entry name" value="TPR REPEAT-CONTAINING PROTEIN MJ0263"/>
    <property type="match status" value="1"/>
</dbReference>
<feature type="repeat" description="TPR" evidence="3">
    <location>
        <begin position="89"/>
        <end position="122"/>
    </location>
</feature>
<dbReference type="SUPFAM" id="SSF48452">
    <property type="entry name" value="TPR-like"/>
    <property type="match status" value="3"/>
</dbReference>
<keyword evidence="2 3" id="KW-0802">TPR repeat</keyword>
<name>A0A345P4U7_9GAMM</name>
<evidence type="ECO:0000313" key="6">
    <source>
        <dbReference type="Proteomes" id="UP000253940"/>
    </source>
</evidence>
<evidence type="ECO:0000313" key="5">
    <source>
        <dbReference type="EMBL" id="AXI02306.1"/>
    </source>
</evidence>
<dbReference type="AlphaFoldDB" id="A0A345P4U7"/>
<keyword evidence="6" id="KW-1185">Reference proteome</keyword>
<gene>
    <name evidence="5" type="ORF">HYN46_05315</name>
</gene>
<evidence type="ECO:0000256" key="1">
    <source>
        <dbReference type="ARBA" id="ARBA00022737"/>
    </source>
</evidence>
<keyword evidence="4" id="KW-0732">Signal</keyword>
<dbReference type="InterPro" id="IPR011990">
    <property type="entry name" value="TPR-like_helical_dom_sf"/>
</dbReference>
<dbReference type="InterPro" id="IPR019734">
    <property type="entry name" value="TPR_rpt"/>
</dbReference>
<evidence type="ECO:0000256" key="2">
    <source>
        <dbReference type="ARBA" id="ARBA00022803"/>
    </source>
</evidence>
<dbReference type="Gene3D" id="1.25.40.10">
    <property type="entry name" value="Tetratricopeptide repeat domain"/>
    <property type="match status" value="4"/>
</dbReference>
<dbReference type="InterPro" id="IPR051685">
    <property type="entry name" value="Ycf3/AcsC/BcsC/TPR_MFPF"/>
</dbReference>
<proteinExistence type="predicted"/>
<sequence length="578" mass="64324">MIHASIASILVTALFINTAHAALLDVFAAELALARGMTDKGVVLYRAQALQTADPVILERALSVALEDNDIDGGLAIAKHWVEVDPEYIPALFYMAHLSLKAHDYQLAAQTLDKILRYDPNAALDRIVVGISPDDPKDRNALLTALQSLKEYNNPSLSVLKAGLLVQAGQLDQALVEVNNALRKKPGVTAFITLKINILMNQNNLKEARTFLASEIKRQPKNKSLQLFEVRLLLKNNQATLAMARLKQMSRRWNNDGEILLLAGLVSIDNQRMLDAERYLVQLLAIDQYVDQAYFYLGIAAERQNHIKVAISYYQKVQGEDLYRKAQKKLAVIMVANNQLDDELTALTQERVEHPEQASFLYLLQAQLLKEHGQSDTARKLLDEAINGLPNQPELIYARILMLKPEESALLDRESERLLALSPDNPVYLNAFAFALAQQNRRLKDARAFAERANKLAPNQAAILDTLGYIAFIQKDYAFAITTLKAAYTAEPSANIGLHLAAALEKNNQIAEFNQLISELKQHFPNNPKIMTQLEKHDQTDARQSTSSNLSSIQPHINAPIYSASPLSGGRTNLSTLS</sequence>
<dbReference type="KEGG" id="mbah:HYN46_05315"/>
<dbReference type="SMART" id="SM00028">
    <property type="entry name" value="TPR"/>
    <property type="match status" value="5"/>
</dbReference>
<organism evidence="5 6">
    <name type="scientific">Aquirhabdus parva</name>
    <dbReference type="NCBI Taxonomy" id="2283318"/>
    <lineage>
        <taxon>Bacteria</taxon>
        <taxon>Pseudomonadati</taxon>
        <taxon>Pseudomonadota</taxon>
        <taxon>Gammaproteobacteria</taxon>
        <taxon>Moraxellales</taxon>
        <taxon>Moraxellaceae</taxon>
        <taxon>Aquirhabdus</taxon>
    </lineage>
</organism>
<evidence type="ECO:0000256" key="3">
    <source>
        <dbReference type="PROSITE-ProRule" id="PRU00339"/>
    </source>
</evidence>
<dbReference type="EMBL" id="CP031222">
    <property type="protein sequence ID" value="AXI02306.1"/>
    <property type="molecule type" value="Genomic_DNA"/>
</dbReference>
<protein>
    <recommendedName>
        <fullName evidence="7">Tetratricopeptide repeat protein</fullName>
    </recommendedName>
</protein>
<dbReference type="PANTHER" id="PTHR44943">
    <property type="entry name" value="CELLULOSE SYNTHASE OPERON PROTEIN C"/>
    <property type="match status" value="1"/>
</dbReference>
<keyword evidence="1" id="KW-0677">Repeat</keyword>
<evidence type="ECO:0008006" key="7">
    <source>
        <dbReference type="Google" id="ProtNLM"/>
    </source>
</evidence>
<accession>A0A345P4U7</accession>
<reference evidence="5 6" key="1">
    <citation type="submission" date="2018-07" db="EMBL/GenBank/DDBJ databases">
        <title>Genome sequencing of Moraxellaceae gen. HYN0046.</title>
        <authorList>
            <person name="Kim M."/>
            <person name="Yi H."/>
        </authorList>
    </citation>
    <scope>NUCLEOTIDE SEQUENCE [LARGE SCALE GENOMIC DNA]</scope>
    <source>
        <strain evidence="5 6">HYN0046</strain>
    </source>
</reference>
<feature type="signal peptide" evidence="4">
    <location>
        <begin position="1"/>
        <end position="21"/>
    </location>
</feature>